<organism evidence="20">
    <name type="scientific">Heliconema longissimum</name>
    <dbReference type="NCBI Taxonomy" id="657295"/>
    <lineage>
        <taxon>Eukaryota</taxon>
        <taxon>Metazoa</taxon>
        <taxon>Ecdysozoa</taxon>
        <taxon>Nematoda</taxon>
        <taxon>Chromadorea</taxon>
        <taxon>Rhabditida</taxon>
        <taxon>Spirurina</taxon>
        <taxon>Spiruromorpha</taxon>
        <taxon>Physalopteroidea</taxon>
        <taxon>Physalopteridae</taxon>
        <taxon>Heliconema</taxon>
    </lineage>
</organism>
<keyword evidence="13 17" id="KW-0408">Iron</keyword>
<feature type="transmembrane region" description="Helical" evidence="17">
    <location>
        <begin position="129"/>
        <end position="154"/>
    </location>
</feature>
<evidence type="ECO:0000256" key="7">
    <source>
        <dbReference type="ARBA" id="ARBA00022660"/>
    </source>
</evidence>
<evidence type="ECO:0000256" key="5">
    <source>
        <dbReference type="ARBA" id="ARBA00022448"/>
    </source>
</evidence>
<dbReference type="CDD" id="cd00284">
    <property type="entry name" value="Cytochrome_b_N"/>
    <property type="match status" value="1"/>
</dbReference>
<dbReference type="GO" id="GO:0005743">
    <property type="term" value="C:mitochondrial inner membrane"/>
    <property type="evidence" value="ECO:0007669"/>
    <property type="project" value="UniProtKB-SubCell"/>
</dbReference>
<dbReference type="InterPro" id="IPR016174">
    <property type="entry name" value="Di-haem_cyt_TM"/>
</dbReference>
<keyword evidence="12 17" id="KW-1133">Transmembrane helix</keyword>
<evidence type="ECO:0000256" key="6">
    <source>
        <dbReference type="ARBA" id="ARBA00022617"/>
    </source>
</evidence>
<reference evidence="20" key="1">
    <citation type="journal article" date="2011" name="BMC Genomics">
        <title>Monophyly of clade III nematodes is not supported by phylogenetic analysis of complete mitochondrial genome sequences.</title>
        <authorList>
            <person name="Park J.K."/>
            <person name="Sultana T."/>
            <person name="Lee S.H."/>
            <person name="Kang S."/>
            <person name="Kim H.K."/>
            <person name="Min G.S."/>
            <person name="Eom K.S."/>
            <person name="Nadler S.A."/>
        </authorList>
    </citation>
    <scope>NUCLEOTIDE SEQUENCE</scope>
</reference>
<evidence type="ECO:0000256" key="8">
    <source>
        <dbReference type="ARBA" id="ARBA00022692"/>
    </source>
</evidence>
<comment type="function">
    <text evidence="1 17">Component of the ubiquinol-cytochrome c reductase complex (complex III or cytochrome b-c1 complex) that is part of the mitochondrial respiratory chain. The b-c1 complex mediates electron transfer from ubiquinol to cytochrome c. Contributes to the generation of a proton gradient across the mitochondrial membrane that is then used for ATP synthesis.</text>
</comment>
<dbReference type="SUPFAM" id="SSF81648">
    <property type="entry name" value="a domain/subunit of cytochrome bc1 complex (Ubiquinol-cytochrome c reductase)"/>
    <property type="match status" value="1"/>
</dbReference>
<keyword evidence="5 17" id="KW-0813">Transport</keyword>
<dbReference type="InterPro" id="IPR027387">
    <property type="entry name" value="Cytb/b6-like_sf"/>
</dbReference>
<keyword evidence="10" id="KW-0999">Mitochondrion inner membrane</keyword>
<comment type="similarity">
    <text evidence="17">Belongs to the cytochrome b family.</text>
</comment>
<evidence type="ECO:0000259" key="19">
    <source>
        <dbReference type="PROSITE" id="PS51003"/>
    </source>
</evidence>
<keyword evidence="7 17" id="KW-0679">Respiratory chain</keyword>
<keyword evidence="14" id="KW-0830">Ubiquinone</keyword>
<accession>G4V229</accession>
<feature type="transmembrane region" description="Helical" evidence="17">
    <location>
        <begin position="166"/>
        <end position="192"/>
    </location>
</feature>
<feature type="transmembrane region" description="Helical" evidence="17">
    <location>
        <begin position="337"/>
        <end position="357"/>
    </location>
</feature>
<dbReference type="PROSITE" id="PS51002">
    <property type="entry name" value="CYTB_NTER"/>
    <property type="match status" value="1"/>
</dbReference>
<evidence type="ECO:0000256" key="13">
    <source>
        <dbReference type="ARBA" id="ARBA00023004"/>
    </source>
</evidence>
<feature type="transmembrane region" description="Helical" evidence="17">
    <location>
        <begin position="100"/>
        <end position="123"/>
    </location>
</feature>
<feature type="transmembrane region" description="Helical" evidence="17">
    <location>
        <begin position="276"/>
        <end position="294"/>
    </location>
</feature>
<dbReference type="Gene3D" id="1.20.810.10">
    <property type="entry name" value="Cytochrome Bc1 Complex, Chain C"/>
    <property type="match status" value="1"/>
</dbReference>
<dbReference type="PROSITE" id="PS51003">
    <property type="entry name" value="CYTB_CTER"/>
    <property type="match status" value="1"/>
</dbReference>
<evidence type="ECO:0000256" key="1">
    <source>
        <dbReference type="ARBA" id="ARBA00002566"/>
    </source>
</evidence>
<evidence type="ECO:0000256" key="2">
    <source>
        <dbReference type="ARBA" id="ARBA00004448"/>
    </source>
</evidence>
<dbReference type="EMBL" id="GQ332423">
    <property type="protein sequence ID" value="ACV96728.1"/>
    <property type="molecule type" value="Genomic_DNA"/>
</dbReference>
<comment type="subunit">
    <text evidence="3">The main subunits of complex b-c1 are: cytochrome b, cytochrome c1 and the Rieske protein.</text>
</comment>
<feature type="transmembrane region" description="Helical" evidence="17">
    <location>
        <begin position="20"/>
        <end position="46"/>
    </location>
</feature>
<evidence type="ECO:0000259" key="18">
    <source>
        <dbReference type="PROSITE" id="PS51002"/>
    </source>
</evidence>
<keyword evidence="11 17" id="KW-0249">Electron transport</keyword>
<feature type="transmembrane region" description="Helical" evidence="17">
    <location>
        <begin position="66"/>
        <end position="88"/>
    </location>
</feature>
<dbReference type="PANTHER" id="PTHR19271">
    <property type="entry name" value="CYTOCHROME B"/>
    <property type="match status" value="1"/>
</dbReference>
<feature type="domain" description="Cytochrome b/b6 N-terminal region profile" evidence="18">
    <location>
        <begin position="1"/>
        <end position="198"/>
    </location>
</feature>
<evidence type="ECO:0000256" key="16">
    <source>
        <dbReference type="ARBA" id="ARBA00023136"/>
    </source>
</evidence>
<dbReference type="Pfam" id="PF00032">
    <property type="entry name" value="Cytochrom_B_C"/>
    <property type="match status" value="1"/>
</dbReference>
<evidence type="ECO:0000256" key="10">
    <source>
        <dbReference type="ARBA" id="ARBA00022792"/>
    </source>
</evidence>
<dbReference type="GO" id="GO:0008121">
    <property type="term" value="F:quinol-cytochrome-c reductase activity"/>
    <property type="evidence" value="ECO:0007669"/>
    <property type="project" value="TreeGrafter"/>
</dbReference>
<comment type="cofactor">
    <cofactor evidence="17">
        <name>heme b</name>
        <dbReference type="ChEBI" id="CHEBI:60344"/>
    </cofactor>
    <text evidence="17">Binds 2 heme groups non-covalently.</text>
</comment>
<comment type="subcellular location">
    <subcellularLocation>
        <location evidence="2">Mitochondrion inner membrane</location>
        <topology evidence="2">Multi-pass membrane protein</topology>
    </subcellularLocation>
</comment>
<dbReference type="InterPro" id="IPR005798">
    <property type="entry name" value="Cyt_b/b6_C"/>
</dbReference>
<evidence type="ECO:0000256" key="12">
    <source>
        <dbReference type="ARBA" id="ARBA00022989"/>
    </source>
</evidence>
<name>G4V229_9BILA</name>
<evidence type="ECO:0000256" key="4">
    <source>
        <dbReference type="ARBA" id="ARBA00013531"/>
    </source>
</evidence>
<dbReference type="AlphaFoldDB" id="G4V229"/>
<keyword evidence="9 17" id="KW-0479">Metal-binding</keyword>
<dbReference type="SUPFAM" id="SSF81342">
    <property type="entry name" value="Transmembrane di-heme cytochromes"/>
    <property type="match status" value="1"/>
</dbReference>
<evidence type="ECO:0000256" key="15">
    <source>
        <dbReference type="ARBA" id="ARBA00023128"/>
    </source>
</evidence>
<dbReference type="PANTHER" id="PTHR19271:SF16">
    <property type="entry name" value="CYTOCHROME B"/>
    <property type="match status" value="1"/>
</dbReference>
<protein>
    <recommendedName>
        <fullName evidence="4 17">Cytochrome b</fullName>
    </recommendedName>
</protein>
<evidence type="ECO:0000256" key="17">
    <source>
        <dbReference type="RuleBase" id="RU362117"/>
    </source>
</evidence>
<evidence type="ECO:0000313" key="20">
    <source>
        <dbReference type="EMBL" id="ACV96728.1"/>
    </source>
</evidence>
<evidence type="ECO:0000256" key="11">
    <source>
        <dbReference type="ARBA" id="ARBA00022982"/>
    </source>
</evidence>
<dbReference type="InterPro" id="IPR005797">
    <property type="entry name" value="Cyt_b/b6_N"/>
</dbReference>
<keyword evidence="15 17" id="KW-0496">Mitochondrion</keyword>
<keyword evidence="8 17" id="KW-0812">Transmembrane</keyword>
<dbReference type="Pfam" id="PF00033">
    <property type="entry name" value="Cytochrome_B"/>
    <property type="match status" value="1"/>
</dbReference>
<feature type="domain" description="Cytochrome b/b6 C-terminal region profile" evidence="19">
    <location>
        <begin position="199"/>
        <end position="362"/>
    </location>
</feature>
<evidence type="ECO:0000256" key="3">
    <source>
        <dbReference type="ARBA" id="ARBA00011649"/>
    </source>
</evidence>
<keyword evidence="6 17" id="KW-0349">Heme</keyword>
<dbReference type="GO" id="GO:0046872">
    <property type="term" value="F:metal ion binding"/>
    <property type="evidence" value="ECO:0007669"/>
    <property type="project" value="UniProtKB-UniRule"/>
</dbReference>
<feature type="transmembrane region" description="Helical" evidence="17">
    <location>
        <begin position="306"/>
        <end position="325"/>
    </location>
</feature>
<feature type="transmembrane region" description="Helical" evidence="17">
    <location>
        <begin position="212"/>
        <end position="234"/>
    </location>
</feature>
<dbReference type="GO" id="GO:0016491">
    <property type="term" value="F:oxidoreductase activity"/>
    <property type="evidence" value="ECO:0007669"/>
    <property type="project" value="UniProtKB-UniRule"/>
</dbReference>
<evidence type="ECO:0000256" key="9">
    <source>
        <dbReference type="ARBA" id="ARBA00022723"/>
    </source>
</evidence>
<dbReference type="InterPro" id="IPR048259">
    <property type="entry name" value="Cytochrome_b_N_euk/bac"/>
</dbReference>
<geneLocation type="mitochondrion" evidence="20"/>
<dbReference type="InterPro" id="IPR036150">
    <property type="entry name" value="Cyt_b/b6_C_sf"/>
</dbReference>
<keyword evidence="16 17" id="KW-0472">Membrane</keyword>
<evidence type="ECO:0000256" key="14">
    <source>
        <dbReference type="ARBA" id="ARBA00023075"/>
    </source>
</evidence>
<gene>
    <name evidence="20" type="primary">cob</name>
</gene>
<dbReference type="GO" id="GO:0006122">
    <property type="term" value="P:mitochondrial electron transport, ubiquinol to cytochrome c"/>
    <property type="evidence" value="ECO:0007669"/>
    <property type="project" value="TreeGrafter"/>
</dbReference>
<sequence>MLVSFLKSIIYLPSSFSLNYLWNFGSMLGVMMISQIFTGFFLTFYYSSMDAFQSVQYIMYDVNFGWLFRILHSNGASMFFFCIYIHIFKSLYMGSYRLKLVWVSGVLIYFLLMGIAFTGYVLVWAQMSYWAAVVITSLMTSIPYLGKLLVWWIWGSYSVCLNTLKFFYSLHFILPWVLLVIIMMHLLFLHFFGSTSSLYCHGDYDKIHFFPVFWFKDLINICFYIFFIMFSLYLPFKLSDPMMFLENDVMASPSHVVPEWYFLFAFTILRSIPNKLFGVIFMFGSIFILIILIFPNNYYMILDNFLFFFVMIFVWSFLWLTWAGFYSTEYPFMSFNVMFTFIYFFSLFIIFSLNYLVKIVFS</sequence>
<proteinExistence type="inferred from homology"/>